<dbReference type="SUPFAM" id="SSF56645">
    <property type="entry name" value="Acyl-CoA dehydrogenase NM domain-like"/>
    <property type="match status" value="1"/>
</dbReference>
<evidence type="ECO:0000313" key="6">
    <source>
        <dbReference type="Proteomes" id="UP000325598"/>
    </source>
</evidence>
<dbReference type="InterPro" id="IPR036250">
    <property type="entry name" value="AcylCo_DH-like_C"/>
</dbReference>
<organism evidence="5 6">
    <name type="scientific">Streptomyces angustmyceticus</name>
    <dbReference type="NCBI Taxonomy" id="285578"/>
    <lineage>
        <taxon>Bacteria</taxon>
        <taxon>Bacillati</taxon>
        <taxon>Actinomycetota</taxon>
        <taxon>Actinomycetes</taxon>
        <taxon>Kitasatosporales</taxon>
        <taxon>Streptomycetaceae</taxon>
        <taxon>Streptomyces</taxon>
    </lineage>
</organism>
<keyword evidence="6" id="KW-1185">Reference proteome</keyword>
<dbReference type="InterPro" id="IPR006091">
    <property type="entry name" value="Acyl-CoA_Oxase/DH_mid-dom"/>
</dbReference>
<dbReference type="AlphaFoldDB" id="A0A5J4LGA7"/>
<dbReference type="GO" id="GO:0005737">
    <property type="term" value="C:cytoplasm"/>
    <property type="evidence" value="ECO:0007669"/>
    <property type="project" value="TreeGrafter"/>
</dbReference>
<keyword evidence="1" id="KW-0285">Flavoprotein</keyword>
<evidence type="ECO:0000313" key="5">
    <source>
        <dbReference type="EMBL" id="GES29255.1"/>
    </source>
</evidence>
<evidence type="ECO:0000256" key="1">
    <source>
        <dbReference type="ARBA" id="ARBA00022630"/>
    </source>
</evidence>
<evidence type="ECO:0000256" key="2">
    <source>
        <dbReference type="ARBA" id="ARBA00023002"/>
    </source>
</evidence>
<dbReference type="InterPro" id="IPR009100">
    <property type="entry name" value="AcylCoA_DH/oxidase_NM_dom_sf"/>
</dbReference>
<feature type="domain" description="Acyl-CoA oxidase/dehydrogenase middle" evidence="4">
    <location>
        <begin position="107"/>
        <end position="181"/>
    </location>
</feature>
<dbReference type="RefSeq" id="WP_223659668.1">
    <property type="nucleotide sequence ID" value="NZ_BLAG01000005.1"/>
</dbReference>
<dbReference type="InterPro" id="IPR046373">
    <property type="entry name" value="Acyl-CoA_Oxase/DH_mid-dom_sf"/>
</dbReference>
<sequence length="340" mass="35415">MGIPVPPAGTGAASAARPGAPDPFQAVAEQFAGLVEGHVLDLPLPGSGRTAERFGALRALGRQDLSVARLAEGHVDAVAILDELDGCAANPGERWGVWAAHAPGPELHADSDGTGWRLRGVKQYCSGARICTHALVTAETGQGRRLFAVRLADRGVTPVPDSWQALGMVGSDTLDVTFHDVPAEPVGQMEGYVQRAGFQHGGVGVAACWLGGAQAVADTLLDAAGRHPLNGHAAAHLGQADSLLHAAETVLDRAAQEIDEDFLDRSSTGRVRSLRVRAFVEKVCTEVLQHVGRATGAGPLCRDAAHARAVADLTVYLRQHHAERSDAELGTLLARGEGAA</sequence>
<dbReference type="EMBL" id="BLAG01000005">
    <property type="protein sequence ID" value="GES29255.1"/>
    <property type="molecule type" value="Genomic_DNA"/>
</dbReference>
<dbReference type="PANTHER" id="PTHR48083:SF37">
    <property type="entry name" value="DEHYDROGENASE, PUTATIVE-RELATED"/>
    <property type="match status" value="1"/>
</dbReference>
<dbReference type="Gene3D" id="1.20.140.10">
    <property type="entry name" value="Butyryl-CoA Dehydrogenase, subunit A, domain 3"/>
    <property type="match status" value="1"/>
</dbReference>
<proteinExistence type="predicted"/>
<dbReference type="GO" id="GO:0033539">
    <property type="term" value="P:fatty acid beta-oxidation using acyl-CoA dehydrogenase"/>
    <property type="evidence" value="ECO:0007669"/>
    <property type="project" value="TreeGrafter"/>
</dbReference>
<dbReference type="GO" id="GO:0003995">
    <property type="term" value="F:acyl-CoA dehydrogenase activity"/>
    <property type="evidence" value="ECO:0007669"/>
    <property type="project" value="TreeGrafter"/>
</dbReference>
<dbReference type="PANTHER" id="PTHR48083">
    <property type="entry name" value="MEDIUM-CHAIN SPECIFIC ACYL-COA DEHYDROGENASE, MITOCHONDRIAL-RELATED"/>
    <property type="match status" value="1"/>
</dbReference>
<dbReference type="Proteomes" id="UP000325598">
    <property type="component" value="Unassembled WGS sequence"/>
</dbReference>
<feature type="region of interest" description="Disordered" evidence="3">
    <location>
        <begin position="1"/>
        <end position="21"/>
    </location>
</feature>
<protein>
    <submittedName>
        <fullName evidence="5">Acyl-CoA dehydrogenase</fullName>
    </submittedName>
</protein>
<keyword evidence="2" id="KW-0560">Oxidoreductase</keyword>
<evidence type="ECO:0000256" key="3">
    <source>
        <dbReference type="SAM" id="MobiDB-lite"/>
    </source>
</evidence>
<dbReference type="SUPFAM" id="SSF47203">
    <property type="entry name" value="Acyl-CoA dehydrogenase C-terminal domain-like"/>
    <property type="match status" value="1"/>
</dbReference>
<comment type="caution">
    <text evidence="5">The sequence shown here is derived from an EMBL/GenBank/DDBJ whole genome shotgun (WGS) entry which is preliminary data.</text>
</comment>
<dbReference type="GeneID" id="96750221"/>
<accession>A0A5J4LGA7</accession>
<gene>
    <name evidence="5" type="ORF">San01_17420</name>
</gene>
<dbReference type="Pfam" id="PF02770">
    <property type="entry name" value="Acyl-CoA_dh_M"/>
    <property type="match status" value="1"/>
</dbReference>
<reference evidence="5 6" key="1">
    <citation type="submission" date="2019-10" db="EMBL/GenBank/DDBJ databases">
        <title>Whole genome shotgun sequence of Streptomyces angustmyceticus NBRC 3934.</title>
        <authorList>
            <person name="Hosoyama A."/>
            <person name="Ichikawa N."/>
            <person name="Kimura A."/>
            <person name="Kitahashi Y."/>
            <person name="Komaki H."/>
            <person name="Uohara A."/>
        </authorList>
    </citation>
    <scope>NUCLEOTIDE SEQUENCE [LARGE SCALE GENOMIC DNA]</scope>
    <source>
        <strain evidence="5 6">NBRC 3934</strain>
    </source>
</reference>
<dbReference type="Gene3D" id="2.40.110.10">
    <property type="entry name" value="Butyryl-CoA Dehydrogenase, subunit A, domain 2"/>
    <property type="match status" value="1"/>
</dbReference>
<dbReference type="InterPro" id="IPR050741">
    <property type="entry name" value="Acyl-CoA_dehydrogenase"/>
</dbReference>
<name>A0A5J4LGA7_9ACTN</name>
<evidence type="ECO:0000259" key="4">
    <source>
        <dbReference type="Pfam" id="PF02770"/>
    </source>
</evidence>